<feature type="domain" description="Carrier" evidence="4">
    <location>
        <begin position="543"/>
        <end position="620"/>
    </location>
</feature>
<evidence type="ECO:0000313" key="5">
    <source>
        <dbReference type="EMBL" id="CBF73897.1"/>
    </source>
</evidence>
<organism evidence="5 6">
    <name type="scientific">Emericella nidulans (strain FGSC A4 / ATCC 38163 / CBS 112.46 / NRRL 194 / M139)</name>
    <name type="common">Aspergillus nidulans</name>
    <dbReference type="NCBI Taxonomy" id="227321"/>
    <lineage>
        <taxon>Eukaryota</taxon>
        <taxon>Fungi</taxon>
        <taxon>Dikarya</taxon>
        <taxon>Ascomycota</taxon>
        <taxon>Pezizomycotina</taxon>
        <taxon>Eurotiomycetes</taxon>
        <taxon>Eurotiomycetidae</taxon>
        <taxon>Eurotiales</taxon>
        <taxon>Aspergillaceae</taxon>
        <taxon>Aspergillus</taxon>
        <taxon>Aspergillus subgen. Nidulantes</taxon>
    </lineage>
</organism>
<dbReference type="SUPFAM" id="SSF47336">
    <property type="entry name" value="ACP-like"/>
    <property type="match status" value="1"/>
</dbReference>
<evidence type="ECO:0000256" key="2">
    <source>
        <dbReference type="ARBA" id="ARBA00022553"/>
    </source>
</evidence>
<dbReference type="InterPro" id="IPR013120">
    <property type="entry name" value="FAR_NAD-bd"/>
</dbReference>
<sequence length="1077" mass="118403">MPWKPPPNTGLAHLLQQRFELFGDQVAVEQGNRVVTFQELYLSAVRGAHKIQRQIDTNVRERPKRSIPIPILAARGIDHIICQIAAVFAGGSCVPLDVDLPEERLVELINNLGEDSLLLADYQNRNRCLSTRIPRIVIDFSSQQVVDREVEHEQLQVATNGPASCSHIYHTSGSTGMPKAVQVLARGLINLTFNEFQPLRRGQRLGHVCNIGFDVSMWEIWAGILHGATIVVFERDEILDAFLMQQKLREARVDVIWQTTSLLGTIAHICPAAYATVDTLLTGGEAINLQTIKRIFDHGPPRRLYNAYGPTELSVFSTYHLVSEADVAGGVIPIGRPLSGYYAFVVDSDLQAIPDGEIGELVVGGLGVAAGYLGNPERTAKVFVNASHLGIPGNGIVYRTGDLVRKNGEQLEYLGRRDNEVKIRGQRVELEAVERCLLETQLVSLAVALKVSEPWTGGGSGAPSSLLAAYVVPLSGGIDAKSISRAYRERVPHLMVPHLKTVDSISLTGSGKIDRKKLAHDFESELQSTKLSTNGFSCRNLQPQLKDVGDRVRHAWAHILGHTPASLSMQDDFFSLGGTSLHAVHLLNNLNTSMGLSLRAATVFENPTLEGMSEAVSRLLHNTPAASTSVTSKIPLWIQDMRLGKGLQRNAGTPPSWQDESEGRVFLTGATGFVGAMLLAQLLAHPRVKAVACLIRAKDESHARDRIRDTLSKYNLALYPHEEAKIEAVAGDLSQPNLGFEEEQYQHYAQWSSVVFHLAAHVNYIEPYSTHRAANVTGTLNAILFSQAHRTKSLHYTSSISAYGPTGFVTGTRYLAEDERPQDHMLALEFDTGYAQSKFTAETIVWNAIDAGLPIAIYRLGTVLGYTSGKGPMHANPADFLTRLVKTCIQQGVYPCLSDHKDSIVPVNFVVSSLMHISSRTASLHRAYNVVHPHQCTLDFSAVFQSISNHLGTDCLREVPYREWIEVTSIASDNPLTSLLPMLSEPVRDGLSRWEMQRSAPKFLTENLHQALADVPEILSCPPPSALLDAYISCWIHDATAQEGTPTSFHWTEGEKSLKNQAAKEINSFVQNRCILG</sequence>
<dbReference type="Gene3D" id="3.40.50.720">
    <property type="entry name" value="NAD(P)-binding Rossmann-like Domain"/>
    <property type="match status" value="1"/>
</dbReference>
<dbReference type="InterPro" id="IPR009081">
    <property type="entry name" value="PP-bd_ACP"/>
</dbReference>
<dbReference type="PANTHER" id="PTHR44845">
    <property type="entry name" value="CARRIER DOMAIN-CONTAINING PROTEIN"/>
    <property type="match status" value="1"/>
</dbReference>
<dbReference type="KEGG" id="ani:ANIA_08105"/>
<dbReference type="VEuPathDB" id="FungiDB:AN8105"/>
<dbReference type="InterPro" id="IPR000873">
    <property type="entry name" value="AMP-dep_synth/lig_dom"/>
</dbReference>
<dbReference type="AlphaFoldDB" id="Q5AUC5"/>
<evidence type="ECO:0000256" key="3">
    <source>
        <dbReference type="ARBA" id="ARBA00029454"/>
    </source>
</evidence>
<dbReference type="Pfam" id="PF00501">
    <property type="entry name" value="AMP-binding"/>
    <property type="match status" value="1"/>
</dbReference>
<dbReference type="Gene3D" id="3.40.50.980">
    <property type="match status" value="2"/>
</dbReference>
<dbReference type="HOGENOM" id="CLU_000022_2_17_1"/>
<dbReference type="SMART" id="SM00823">
    <property type="entry name" value="PKS_PP"/>
    <property type="match status" value="1"/>
</dbReference>
<dbReference type="Pfam" id="PF07993">
    <property type="entry name" value="NAD_binding_4"/>
    <property type="match status" value="1"/>
</dbReference>
<keyword evidence="1" id="KW-0596">Phosphopantetheine</keyword>
<reference evidence="6" key="2">
    <citation type="journal article" date="2009" name="Fungal Genet. Biol.">
        <title>The 2008 update of the Aspergillus nidulans genome annotation: a community effort.</title>
        <authorList>
            <person name="Wortman J.R."/>
            <person name="Gilsenan J.M."/>
            <person name="Joardar V."/>
            <person name="Deegan J."/>
            <person name="Clutterbuck J."/>
            <person name="Andersen M.R."/>
            <person name="Archer D."/>
            <person name="Bencina M."/>
            <person name="Braus G."/>
            <person name="Coutinho P."/>
            <person name="von Dohren H."/>
            <person name="Doonan J."/>
            <person name="Driessen A.J."/>
            <person name="Durek P."/>
            <person name="Espeso E."/>
            <person name="Fekete E."/>
            <person name="Flipphi M."/>
            <person name="Estrada C.G."/>
            <person name="Geysens S."/>
            <person name="Goldman G."/>
            <person name="de Groot P.W."/>
            <person name="Hansen K."/>
            <person name="Harris S.D."/>
            <person name="Heinekamp T."/>
            <person name="Helmstaedt K."/>
            <person name="Henrissat B."/>
            <person name="Hofmann G."/>
            <person name="Homan T."/>
            <person name="Horio T."/>
            <person name="Horiuchi H."/>
            <person name="James S."/>
            <person name="Jones M."/>
            <person name="Karaffa L."/>
            <person name="Karanyi Z."/>
            <person name="Kato M."/>
            <person name="Keller N."/>
            <person name="Kelly D.E."/>
            <person name="Kiel J.A."/>
            <person name="Kim J.M."/>
            <person name="van der Klei I.J."/>
            <person name="Klis F.M."/>
            <person name="Kovalchuk A."/>
            <person name="Krasevec N."/>
            <person name="Kubicek C.P."/>
            <person name="Liu B."/>
            <person name="Maccabe A."/>
            <person name="Meyer V."/>
            <person name="Mirabito P."/>
            <person name="Miskei M."/>
            <person name="Mos M."/>
            <person name="Mullins J."/>
            <person name="Nelson D.R."/>
            <person name="Nielsen J."/>
            <person name="Oakley B.R."/>
            <person name="Osmani S.A."/>
            <person name="Pakula T."/>
            <person name="Paszewski A."/>
            <person name="Paulsen I."/>
            <person name="Pilsyk S."/>
            <person name="Pocsi I."/>
            <person name="Punt P.J."/>
            <person name="Ram A.F."/>
            <person name="Ren Q."/>
            <person name="Robellet X."/>
            <person name="Robson G."/>
            <person name="Seiboth B."/>
            <person name="van Solingen P."/>
            <person name="Specht T."/>
            <person name="Sun J."/>
            <person name="Taheri-Talesh N."/>
            <person name="Takeshita N."/>
            <person name="Ussery D."/>
            <person name="vanKuyk P.A."/>
            <person name="Visser H."/>
            <person name="van de Vondervoort P.J."/>
            <person name="de Vries R.P."/>
            <person name="Walton J."/>
            <person name="Xiang X."/>
            <person name="Xiong Y."/>
            <person name="Zeng A.P."/>
            <person name="Brandt B.W."/>
            <person name="Cornell M.J."/>
            <person name="van den Hondel C.A."/>
            <person name="Visser J."/>
            <person name="Oliver S.G."/>
            <person name="Turner G."/>
        </authorList>
    </citation>
    <scope>GENOME REANNOTATION</scope>
    <source>
        <strain evidence="6">FGSC A4 / ATCC 38163 / CBS 112.46 / NRRL 194 / M139</strain>
    </source>
</reference>
<dbReference type="Gene3D" id="2.30.38.10">
    <property type="entry name" value="Luciferase, Domain 3"/>
    <property type="match status" value="1"/>
</dbReference>
<accession>Q5AUC5</accession>
<comment type="similarity">
    <text evidence="3">Belongs to the NRP synthetase family.</text>
</comment>
<dbReference type="PANTHER" id="PTHR44845:SF6">
    <property type="entry name" value="BETA-ALANINE-ACTIVATING ENZYME"/>
    <property type="match status" value="1"/>
</dbReference>
<dbReference type="PROSITE" id="PS00455">
    <property type="entry name" value="AMP_BINDING"/>
    <property type="match status" value="1"/>
</dbReference>
<dbReference type="GO" id="GO:0031177">
    <property type="term" value="F:phosphopantetheine binding"/>
    <property type="evidence" value="ECO:0007669"/>
    <property type="project" value="InterPro"/>
</dbReference>
<dbReference type="NCBIfam" id="TIGR01746">
    <property type="entry name" value="Thioester-redct"/>
    <property type="match status" value="1"/>
</dbReference>
<dbReference type="SUPFAM" id="SSF51735">
    <property type="entry name" value="NAD(P)-binding Rossmann-fold domains"/>
    <property type="match status" value="1"/>
</dbReference>
<dbReference type="SUPFAM" id="SSF56801">
    <property type="entry name" value="Acetyl-CoA synthetase-like"/>
    <property type="match status" value="1"/>
</dbReference>
<evidence type="ECO:0000313" key="6">
    <source>
        <dbReference type="Proteomes" id="UP000000560"/>
    </source>
</evidence>
<dbReference type="InterPro" id="IPR010080">
    <property type="entry name" value="Thioester_reductase-like_dom"/>
</dbReference>
<dbReference type="GO" id="GO:0019748">
    <property type="term" value="P:secondary metabolic process"/>
    <property type="evidence" value="ECO:0000303"/>
    <property type="project" value="AspGD"/>
</dbReference>
<evidence type="ECO:0000256" key="1">
    <source>
        <dbReference type="ARBA" id="ARBA00022450"/>
    </source>
</evidence>
<dbReference type="CDD" id="cd05235">
    <property type="entry name" value="SDR_e1"/>
    <property type="match status" value="1"/>
</dbReference>
<dbReference type="STRING" id="227321.Q5AUC5"/>
<dbReference type="InterPro" id="IPR036736">
    <property type="entry name" value="ACP-like_sf"/>
</dbReference>
<dbReference type="OMA" id="VAPYSSH"/>
<dbReference type="InterPro" id="IPR036291">
    <property type="entry name" value="NAD(P)-bd_dom_sf"/>
</dbReference>
<dbReference type="Proteomes" id="UP000000560">
    <property type="component" value="Chromosome II"/>
</dbReference>
<keyword evidence="6" id="KW-1185">Reference proteome</keyword>
<dbReference type="eggNOG" id="KOG1178">
    <property type="taxonomic scope" value="Eukaryota"/>
</dbReference>
<reference evidence="6" key="1">
    <citation type="journal article" date="2005" name="Nature">
        <title>Sequencing of Aspergillus nidulans and comparative analysis with A. fumigatus and A. oryzae.</title>
        <authorList>
            <person name="Galagan J.E."/>
            <person name="Calvo S.E."/>
            <person name="Cuomo C."/>
            <person name="Ma L.J."/>
            <person name="Wortman J.R."/>
            <person name="Batzoglou S."/>
            <person name="Lee S.I."/>
            <person name="Basturkmen M."/>
            <person name="Spevak C.C."/>
            <person name="Clutterbuck J."/>
            <person name="Kapitonov V."/>
            <person name="Jurka J."/>
            <person name="Scazzocchio C."/>
            <person name="Farman M."/>
            <person name="Butler J."/>
            <person name="Purcell S."/>
            <person name="Harris S."/>
            <person name="Braus G.H."/>
            <person name="Draht O."/>
            <person name="Busch S."/>
            <person name="D'Enfert C."/>
            <person name="Bouchier C."/>
            <person name="Goldman G.H."/>
            <person name="Bell-Pedersen D."/>
            <person name="Griffiths-Jones S."/>
            <person name="Doonan J.H."/>
            <person name="Yu J."/>
            <person name="Vienken K."/>
            <person name="Pain A."/>
            <person name="Freitag M."/>
            <person name="Selker E.U."/>
            <person name="Archer D.B."/>
            <person name="Penalva M.A."/>
            <person name="Oakley B.R."/>
            <person name="Momany M."/>
            <person name="Tanaka T."/>
            <person name="Kumagai T."/>
            <person name="Asai K."/>
            <person name="Machida M."/>
            <person name="Nierman W.C."/>
            <person name="Denning D.W."/>
            <person name="Caddick M."/>
            <person name="Hynes M."/>
            <person name="Paoletti M."/>
            <person name="Fischer R."/>
            <person name="Miller B."/>
            <person name="Dyer P."/>
            <person name="Sachs M.S."/>
            <person name="Osmani S.A."/>
            <person name="Birren B.W."/>
        </authorList>
    </citation>
    <scope>NUCLEOTIDE SEQUENCE [LARGE SCALE GENOMIC DNA]</scope>
    <source>
        <strain evidence="6">FGSC A4 / ATCC 38163 / CBS 112.46 / NRRL 194 / M139</strain>
    </source>
</reference>
<dbReference type="GeneID" id="2869034"/>
<dbReference type="PROSITE" id="PS50075">
    <property type="entry name" value="CARRIER"/>
    <property type="match status" value="1"/>
</dbReference>
<dbReference type="InParanoid" id="Q5AUC5"/>
<dbReference type="GO" id="GO:0030729">
    <property type="term" value="F:acetoacetate-CoA ligase activity"/>
    <property type="evidence" value="ECO:0000318"/>
    <property type="project" value="GO_Central"/>
</dbReference>
<dbReference type="InterPro" id="IPR020845">
    <property type="entry name" value="AMP-binding_CS"/>
</dbReference>
<dbReference type="EMBL" id="BN001302">
    <property type="protein sequence ID" value="CBF73897.1"/>
    <property type="molecule type" value="Genomic_DNA"/>
</dbReference>
<evidence type="ECO:0000259" key="4">
    <source>
        <dbReference type="PROSITE" id="PS50075"/>
    </source>
</evidence>
<gene>
    <name evidence="5" type="ORF">ANIA_08105</name>
</gene>
<dbReference type="Gene3D" id="1.10.1200.10">
    <property type="entry name" value="ACP-like"/>
    <property type="match status" value="1"/>
</dbReference>
<protein>
    <submittedName>
        <fullName evidence="5">NRPS-like enzyme, putative (JCVI)</fullName>
    </submittedName>
</protein>
<dbReference type="CDD" id="cd05930">
    <property type="entry name" value="A_NRPS"/>
    <property type="match status" value="1"/>
</dbReference>
<dbReference type="Gene3D" id="3.30.300.30">
    <property type="match status" value="1"/>
</dbReference>
<accession>C8V6L5</accession>
<name>Q5AUC5_EMENI</name>
<dbReference type="RefSeq" id="XP_681374.1">
    <property type="nucleotide sequence ID" value="XM_676282.1"/>
</dbReference>
<dbReference type="OrthoDB" id="408177at2759"/>
<dbReference type="InterPro" id="IPR045851">
    <property type="entry name" value="AMP-bd_C_sf"/>
</dbReference>
<keyword evidence="2" id="KW-0597">Phosphoprotein</keyword>
<dbReference type="InterPro" id="IPR020806">
    <property type="entry name" value="PKS_PP-bd"/>
</dbReference>
<dbReference type="Pfam" id="PF00550">
    <property type="entry name" value="PP-binding"/>
    <property type="match status" value="1"/>
</dbReference>
<proteinExistence type="inferred from homology"/>